<feature type="region of interest" description="Disordered" evidence="1">
    <location>
        <begin position="131"/>
        <end position="176"/>
    </location>
</feature>
<proteinExistence type="predicted"/>
<accession>A0AAQ4EH40</accession>
<name>A0AAQ4EH40_AMBAM</name>
<evidence type="ECO:0000256" key="1">
    <source>
        <dbReference type="SAM" id="MobiDB-lite"/>
    </source>
</evidence>
<dbReference type="Proteomes" id="UP001321473">
    <property type="component" value="Unassembled WGS sequence"/>
</dbReference>
<evidence type="ECO:0008006" key="5">
    <source>
        <dbReference type="Google" id="ProtNLM"/>
    </source>
</evidence>
<protein>
    <recommendedName>
        <fullName evidence="5">Secreted protein</fullName>
    </recommendedName>
</protein>
<evidence type="ECO:0000256" key="2">
    <source>
        <dbReference type="SAM" id="SignalP"/>
    </source>
</evidence>
<evidence type="ECO:0000313" key="4">
    <source>
        <dbReference type="Proteomes" id="UP001321473"/>
    </source>
</evidence>
<organism evidence="3 4">
    <name type="scientific">Amblyomma americanum</name>
    <name type="common">Lone star tick</name>
    <dbReference type="NCBI Taxonomy" id="6943"/>
    <lineage>
        <taxon>Eukaryota</taxon>
        <taxon>Metazoa</taxon>
        <taxon>Ecdysozoa</taxon>
        <taxon>Arthropoda</taxon>
        <taxon>Chelicerata</taxon>
        <taxon>Arachnida</taxon>
        <taxon>Acari</taxon>
        <taxon>Parasitiformes</taxon>
        <taxon>Ixodida</taxon>
        <taxon>Ixodoidea</taxon>
        <taxon>Ixodidae</taxon>
        <taxon>Amblyomminae</taxon>
        <taxon>Amblyomma</taxon>
    </lineage>
</organism>
<gene>
    <name evidence="3" type="ORF">V5799_011380</name>
</gene>
<comment type="caution">
    <text evidence="3">The sequence shown here is derived from an EMBL/GenBank/DDBJ whole genome shotgun (WGS) entry which is preliminary data.</text>
</comment>
<keyword evidence="4" id="KW-1185">Reference proteome</keyword>
<feature type="chain" id="PRO_5042832579" description="Secreted protein" evidence="2">
    <location>
        <begin position="25"/>
        <end position="199"/>
    </location>
</feature>
<keyword evidence="2" id="KW-0732">Signal</keyword>
<dbReference type="AlphaFoldDB" id="A0AAQ4EH40"/>
<feature type="signal peptide" evidence="2">
    <location>
        <begin position="1"/>
        <end position="24"/>
    </location>
</feature>
<reference evidence="3 4" key="1">
    <citation type="journal article" date="2023" name="Arcadia Sci">
        <title>De novo assembly of a long-read Amblyomma americanum tick genome.</title>
        <authorList>
            <person name="Chou S."/>
            <person name="Poskanzer K.E."/>
            <person name="Rollins M."/>
            <person name="Thuy-Boun P.S."/>
        </authorList>
    </citation>
    <scope>NUCLEOTIDE SEQUENCE [LARGE SCALE GENOMIC DNA]</scope>
    <source>
        <strain evidence="3">F_SG_1</strain>
        <tissue evidence="3">Salivary glands</tissue>
    </source>
</reference>
<dbReference type="EMBL" id="JARKHS020015814">
    <property type="protein sequence ID" value="KAK8774087.1"/>
    <property type="molecule type" value="Genomic_DNA"/>
</dbReference>
<evidence type="ECO:0000313" key="3">
    <source>
        <dbReference type="EMBL" id="KAK8774087.1"/>
    </source>
</evidence>
<sequence>MVAFKAALLLCVLVLPAAYCQSAAEPPRPDINWGKCPQLQPSKEERQQKALVIDTCLEKVPLPDVEHANETVIQQHREDVTTCALHSEGWFNKNGQYRFDRARTEILNKKLAADVEPKVLAKHDECKKEAEEKFAHQSVASRSRVPRAELPRRPTAKPTPPSQLLADSEFSKQRCDPNHESSAWALQLPVISSFLPTSC</sequence>